<dbReference type="EMBL" id="QXIU01000067">
    <property type="protein sequence ID" value="RIE13709.1"/>
    <property type="molecule type" value="Genomic_DNA"/>
</dbReference>
<dbReference type="CDD" id="cd10159">
    <property type="entry name" value="CsoR-like_DUF156_2"/>
    <property type="match status" value="1"/>
</dbReference>
<evidence type="ECO:0000256" key="6">
    <source>
        <dbReference type="ARBA" id="ARBA00039938"/>
    </source>
</evidence>
<dbReference type="InterPro" id="IPR038390">
    <property type="entry name" value="Metal_Tscrpt_repr_sf"/>
</dbReference>
<evidence type="ECO:0000256" key="2">
    <source>
        <dbReference type="ARBA" id="ARBA00005260"/>
    </source>
</evidence>
<dbReference type="EMBL" id="QXIT01000046">
    <property type="protein sequence ID" value="RIE09614.1"/>
    <property type="molecule type" value="Genomic_DNA"/>
</dbReference>
<dbReference type="GO" id="GO:0045892">
    <property type="term" value="P:negative regulation of DNA-templated transcription"/>
    <property type="evidence" value="ECO:0007669"/>
    <property type="project" value="UniProtKB-ARBA"/>
</dbReference>
<evidence type="ECO:0000256" key="4">
    <source>
        <dbReference type="ARBA" id="ARBA00022490"/>
    </source>
</evidence>
<dbReference type="RefSeq" id="WP_119119457.1">
    <property type="nucleotide sequence ID" value="NZ_QXIT01000046.1"/>
</dbReference>
<reference evidence="10 11" key="1">
    <citation type="submission" date="2018-09" db="EMBL/GenBank/DDBJ databases">
        <title>Discovery and Ecogenomic Context for Candidatus Cryosericales, a Global Caldiserica Order Active in Thawing Permafrost.</title>
        <authorList>
            <person name="Martinez M.A."/>
            <person name="Woodcroft B.J."/>
            <person name="Ignacio Espinoza J.C."/>
            <person name="Zayed A."/>
            <person name="Singleton C.M."/>
            <person name="Boyd J."/>
            <person name="Li Y.-F."/>
            <person name="Purvine S."/>
            <person name="Maughan H."/>
            <person name="Hodgkins S.B."/>
            <person name="Anderson D."/>
            <person name="Sederholm M."/>
            <person name="Temperton B."/>
            <person name="Saleska S.R."/>
            <person name="Tyson G.W."/>
            <person name="Rich V.I."/>
        </authorList>
    </citation>
    <scope>NUCLEOTIDE SEQUENCE [LARGE SCALE GENOMIC DNA]</scope>
    <source>
        <strain evidence="9 11">SMC5</strain>
        <strain evidence="8 10">SMC6</strain>
    </source>
</reference>
<comment type="caution">
    <text evidence="9">The sequence shown here is derived from an EMBL/GenBank/DDBJ whole genome shotgun (WGS) entry which is preliminary data.</text>
</comment>
<keyword evidence="10" id="KW-1185">Reference proteome</keyword>
<dbReference type="Proteomes" id="UP000266489">
    <property type="component" value="Unassembled WGS sequence"/>
</dbReference>
<evidence type="ECO:0000313" key="11">
    <source>
        <dbReference type="Proteomes" id="UP000266489"/>
    </source>
</evidence>
<dbReference type="PANTHER" id="PTHR33677">
    <property type="entry name" value="TRANSCRIPTIONAL REPRESSOR FRMR-RELATED"/>
    <property type="match status" value="1"/>
</dbReference>
<evidence type="ECO:0000256" key="1">
    <source>
        <dbReference type="ARBA" id="ARBA00004496"/>
    </source>
</evidence>
<dbReference type="OrthoDB" id="9811244at2"/>
<accession>A0A398DIT8</accession>
<dbReference type="InterPro" id="IPR003735">
    <property type="entry name" value="Metal_Tscrpt_repr"/>
</dbReference>
<dbReference type="GO" id="GO:0005737">
    <property type="term" value="C:cytoplasm"/>
    <property type="evidence" value="ECO:0007669"/>
    <property type="project" value="UniProtKB-SubCell"/>
</dbReference>
<evidence type="ECO:0000256" key="3">
    <source>
        <dbReference type="ARBA" id="ARBA00011738"/>
    </source>
</evidence>
<keyword evidence="5" id="KW-0479">Metal-binding</keyword>
<dbReference type="GO" id="GO:0003677">
    <property type="term" value="F:DNA binding"/>
    <property type="evidence" value="ECO:0007669"/>
    <property type="project" value="InterPro"/>
</dbReference>
<organism evidence="9 11">
    <name type="scientific">Candidatus Cryosericum odellii</name>
    <dbReference type="NCBI Taxonomy" id="2290917"/>
    <lineage>
        <taxon>Bacteria</taxon>
        <taxon>Pseudomonadati</taxon>
        <taxon>Caldisericota/Cryosericota group</taxon>
        <taxon>Candidatus Cryosericota</taxon>
        <taxon>Candidatus Cryosericia</taxon>
        <taxon>Candidatus Cryosericales</taxon>
        <taxon>Candidatus Cryosericaceae</taxon>
        <taxon>Candidatus Cryosericum</taxon>
    </lineage>
</organism>
<keyword evidence="4" id="KW-0963">Cytoplasm</keyword>
<proteinExistence type="inferred from homology"/>
<name>A0A398DIT8_9BACT</name>
<dbReference type="PANTHER" id="PTHR33677:SF4">
    <property type="entry name" value="COPPER-SENSING TRANSCRIPTIONAL REPRESSOR CSOR"/>
    <property type="match status" value="1"/>
</dbReference>
<accession>A0A398DEV4</accession>
<evidence type="ECO:0000313" key="10">
    <source>
        <dbReference type="Proteomes" id="UP000266260"/>
    </source>
</evidence>
<comment type="subunit">
    <text evidence="3">Homodimer.</text>
</comment>
<comment type="subcellular location">
    <subcellularLocation>
        <location evidence="1">Cytoplasm</location>
    </subcellularLocation>
</comment>
<dbReference type="Gene3D" id="1.20.58.1000">
    <property type="entry name" value="Metal-sensitive repressor, helix protomer"/>
    <property type="match status" value="1"/>
</dbReference>
<gene>
    <name evidence="9" type="ORF">SMC5_02535</name>
    <name evidence="8" type="ORF">SMC6_02405</name>
</gene>
<evidence type="ECO:0000256" key="5">
    <source>
        <dbReference type="ARBA" id="ARBA00022723"/>
    </source>
</evidence>
<protein>
    <recommendedName>
        <fullName evidence="6">Copper-sensing transcriptional repressor CsoR</fullName>
    </recommendedName>
    <alternativeName>
        <fullName evidence="7">Copper-sensitive operon repressor</fullName>
    </alternativeName>
</protein>
<evidence type="ECO:0000313" key="9">
    <source>
        <dbReference type="EMBL" id="RIE13709.1"/>
    </source>
</evidence>
<comment type="similarity">
    <text evidence="2">Belongs to the FrmR/RcnR family.</text>
</comment>
<evidence type="ECO:0000313" key="8">
    <source>
        <dbReference type="EMBL" id="RIE09614.1"/>
    </source>
</evidence>
<evidence type="ECO:0000256" key="7">
    <source>
        <dbReference type="ARBA" id="ARBA00041544"/>
    </source>
</evidence>
<dbReference type="GO" id="GO:0046872">
    <property type="term" value="F:metal ion binding"/>
    <property type="evidence" value="ECO:0007669"/>
    <property type="project" value="UniProtKB-KW"/>
</dbReference>
<dbReference type="Proteomes" id="UP000266260">
    <property type="component" value="Unassembled WGS sequence"/>
</dbReference>
<dbReference type="Pfam" id="PF02583">
    <property type="entry name" value="Trns_repr_metal"/>
    <property type="match status" value="1"/>
</dbReference>
<dbReference type="AlphaFoldDB" id="A0A398DIT8"/>
<sequence length="90" mass="10032">MDHCSCESKKALDTLKTARGQIDGIIRMIEEDRYCIDVSKQILSATALLKKANITVLRQHMNTCVTDAVEHGAGQEKIDEIVLILDKYLG</sequence>